<dbReference type="AlphaFoldDB" id="A0A1G7B8I4"/>
<name>A0A1G7B8I4_9ACTN</name>
<keyword evidence="3" id="KW-1185">Reference proteome</keyword>
<dbReference type="Proteomes" id="UP000198546">
    <property type="component" value="Chromosome i"/>
</dbReference>
<evidence type="ECO:0000259" key="1">
    <source>
        <dbReference type="Pfam" id="PF22917"/>
    </source>
</evidence>
<sequence length="417" mass="46155">MQMQMHMTVSVTCCSAVPALPDIDRQRRRHHTLSDGASGANTEYGGARCPCTGVSTDDNSTPDTRRALVVGASGITGSALVDQLDRDGWEVSALSRRASSTGRVRGIAADLRDLGSLRAALAEERPTHVFFTAWQRQETEAENIAVNGAMVRDLLAALAHAPLQHVALVTGLKHYLGPFEAYAAGEMPDTPFHEEEPRLDTPNFYYAQEDELFAAAARQGFTWSVHRSHTVIGYAVGNAMNMGLTIAVQAALANHLDLPFVFPGSEEQWNGLTDMTDAGLLAEQMVWAATDPAGADEAFNIVNGDVFRWRWMWPRLAAHLGVEPDRVVGYEGRTRPLEEQMAEHQHRWSEVAAAHGLAESDVTRLASWWHTDADLGREMEVVTDMGKSRDAGFLRYRRTEQAFVDLFRRYRAERLIP</sequence>
<gene>
    <name evidence="2" type="ORF">SAMN04489747_2878</name>
</gene>
<dbReference type="PANTHER" id="PTHR32487:SF0">
    <property type="entry name" value="3-OXO-DELTA(4,5)-STEROID 5-BETA-REDUCTASE"/>
    <property type="match status" value="1"/>
</dbReference>
<proteinExistence type="predicted"/>
<protein>
    <submittedName>
        <fullName evidence="2">Nucleoside-diphosphate-sugar epimerase</fullName>
    </submittedName>
</protein>
<evidence type="ECO:0000313" key="3">
    <source>
        <dbReference type="Proteomes" id="UP000198546"/>
    </source>
</evidence>
<feature type="domain" description="PRISE-like Rossmann-fold" evidence="1">
    <location>
        <begin position="125"/>
        <end position="417"/>
    </location>
</feature>
<dbReference type="CDD" id="cd08948">
    <property type="entry name" value="5beta-POR_like_SDR_a"/>
    <property type="match status" value="1"/>
</dbReference>
<dbReference type="Pfam" id="PF22917">
    <property type="entry name" value="PRISE"/>
    <property type="match status" value="1"/>
</dbReference>
<accession>A0A1G7B8I4</accession>
<dbReference type="PANTHER" id="PTHR32487">
    <property type="entry name" value="3-OXO-DELTA(4,5)-STEROID 5-BETA-REDUCTASE"/>
    <property type="match status" value="1"/>
</dbReference>
<dbReference type="Gene3D" id="3.40.50.720">
    <property type="entry name" value="NAD(P)-binding Rossmann-like Domain"/>
    <property type="match status" value="1"/>
</dbReference>
<evidence type="ECO:0000313" key="2">
    <source>
        <dbReference type="EMBL" id="SDE23424.1"/>
    </source>
</evidence>
<dbReference type="SUPFAM" id="SSF51735">
    <property type="entry name" value="NAD(P)-binding Rossmann-fold domains"/>
    <property type="match status" value="1"/>
</dbReference>
<reference evidence="2 3" key="1">
    <citation type="submission" date="2016-10" db="EMBL/GenBank/DDBJ databases">
        <authorList>
            <person name="de Groot N.N."/>
        </authorList>
    </citation>
    <scope>NUCLEOTIDE SEQUENCE [LARGE SCALE GENOMIC DNA]</scope>
    <source>
        <strain evidence="2 3">MON 2.2</strain>
    </source>
</reference>
<dbReference type="STRING" id="675864.SAMN04489747_2878"/>
<dbReference type="InterPro" id="IPR055222">
    <property type="entry name" value="PRISE-like_Rossmann-fold"/>
</dbReference>
<organism evidence="2 3">
    <name type="scientific">Auraticoccus monumenti</name>
    <dbReference type="NCBI Taxonomy" id="675864"/>
    <lineage>
        <taxon>Bacteria</taxon>
        <taxon>Bacillati</taxon>
        <taxon>Actinomycetota</taxon>
        <taxon>Actinomycetes</taxon>
        <taxon>Propionibacteriales</taxon>
        <taxon>Propionibacteriaceae</taxon>
        <taxon>Auraticoccus</taxon>
    </lineage>
</organism>
<dbReference type="InterPro" id="IPR036291">
    <property type="entry name" value="NAD(P)-bd_dom_sf"/>
</dbReference>
<dbReference type="EMBL" id="LT629688">
    <property type="protein sequence ID" value="SDE23424.1"/>
    <property type="molecule type" value="Genomic_DNA"/>
</dbReference>